<feature type="chain" id="PRO_5021760177" description="Beta-lactamase hydrolase-like protein" evidence="1">
    <location>
        <begin position="25"/>
        <end position="187"/>
    </location>
</feature>
<dbReference type="SUPFAM" id="SSF52799">
    <property type="entry name" value="(Phosphotyrosine protein) phosphatases II"/>
    <property type="match status" value="1"/>
</dbReference>
<keyword evidence="1" id="KW-0732">Signal</keyword>
<dbReference type="OrthoDB" id="270335at2"/>
<keyword evidence="3" id="KW-1185">Reference proteome</keyword>
<feature type="signal peptide" evidence="1">
    <location>
        <begin position="1"/>
        <end position="24"/>
    </location>
</feature>
<sequence precursor="true">MFIHQTIKVILLAGLLTCSTPLFGESNPATSTKNLKKLEMGTISPLHRSDQIYLAGQPMQTDFDLIQKTGVKTILNLRPMTEQRWDEGSYLKMLELDYINIPFRAPDTLTPAVFDQCRKILNDKSKHPVVVHCASANRVGAIWLTHRVLDDGISFDAALKEARQVGLKTPGYIERAKAYIAAQAKSE</sequence>
<protein>
    <recommendedName>
        <fullName evidence="4">Beta-lactamase hydrolase-like protein</fullName>
    </recommendedName>
</protein>
<proteinExistence type="predicted"/>
<evidence type="ECO:0000256" key="1">
    <source>
        <dbReference type="SAM" id="SignalP"/>
    </source>
</evidence>
<dbReference type="Proteomes" id="UP000317171">
    <property type="component" value="Chromosome"/>
</dbReference>
<accession>A0A517RLK5</accession>
<dbReference type="EMBL" id="CP036269">
    <property type="protein sequence ID" value="QDT44761.1"/>
    <property type="molecule type" value="Genomic_DNA"/>
</dbReference>
<name>A0A517RLK5_9PLAN</name>
<dbReference type="InterPro" id="IPR029021">
    <property type="entry name" value="Prot-tyrosine_phosphatase-like"/>
</dbReference>
<evidence type="ECO:0000313" key="3">
    <source>
        <dbReference type="Proteomes" id="UP000317171"/>
    </source>
</evidence>
<gene>
    <name evidence="2" type="ORF">Pan241w_48770</name>
</gene>
<dbReference type="CDD" id="cd14503">
    <property type="entry name" value="PTP-bact"/>
    <property type="match status" value="1"/>
</dbReference>
<dbReference type="KEGG" id="gaz:Pan241w_48770"/>
<dbReference type="AlphaFoldDB" id="A0A517RLK5"/>
<reference evidence="2 3" key="1">
    <citation type="submission" date="2019-02" db="EMBL/GenBank/DDBJ databases">
        <title>Deep-cultivation of Planctomycetes and their phenomic and genomic characterization uncovers novel biology.</title>
        <authorList>
            <person name="Wiegand S."/>
            <person name="Jogler M."/>
            <person name="Boedeker C."/>
            <person name="Pinto D."/>
            <person name="Vollmers J."/>
            <person name="Rivas-Marin E."/>
            <person name="Kohn T."/>
            <person name="Peeters S.H."/>
            <person name="Heuer A."/>
            <person name="Rast P."/>
            <person name="Oberbeckmann S."/>
            <person name="Bunk B."/>
            <person name="Jeske O."/>
            <person name="Meyerdierks A."/>
            <person name="Storesund J.E."/>
            <person name="Kallscheuer N."/>
            <person name="Luecker S."/>
            <person name="Lage O.M."/>
            <person name="Pohl T."/>
            <person name="Merkel B.J."/>
            <person name="Hornburger P."/>
            <person name="Mueller R.-W."/>
            <person name="Bruemmer F."/>
            <person name="Labrenz M."/>
            <person name="Spormann A.M."/>
            <person name="Op den Camp H."/>
            <person name="Overmann J."/>
            <person name="Amann R."/>
            <person name="Jetten M.S.M."/>
            <person name="Mascher T."/>
            <person name="Medema M.H."/>
            <person name="Devos D.P."/>
            <person name="Kaster A.-K."/>
            <person name="Ovreas L."/>
            <person name="Rohde M."/>
            <person name="Galperin M.Y."/>
            <person name="Jogler C."/>
        </authorList>
    </citation>
    <scope>NUCLEOTIDE SEQUENCE [LARGE SCALE GENOMIC DNA]</scope>
    <source>
        <strain evidence="2 3">Pan241w</strain>
    </source>
</reference>
<dbReference type="RefSeq" id="WP_145220472.1">
    <property type="nucleotide sequence ID" value="NZ_CP036269.1"/>
</dbReference>
<evidence type="ECO:0008006" key="4">
    <source>
        <dbReference type="Google" id="ProtNLM"/>
    </source>
</evidence>
<dbReference type="Gene3D" id="3.90.190.10">
    <property type="entry name" value="Protein tyrosine phosphatase superfamily"/>
    <property type="match status" value="1"/>
</dbReference>
<evidence type="ECO:0000313" key="2">
    <source>
        <dbReference type="EMBL" id="QDT44761.1"/>
    </source>
</evidence>
<organism evidence="2 3">
    <name type="scientific">Gimesia alba</name>
    <dbReference type="NCBI Taxonomy" id="2527973"/>
    <lineage>
        <taxon>Bacteria</taxon>
        <taxon>Pseudomonadati</taxon>
        <taxon>Planctomycetota</taxon>
        <taxon>Planctomycetia</taxon>
        <taxon>Planctomycetales</taxon>
        <taxon>Planctomycetaceae</taxon>
        <taxon>Gimesia</taxon>
    </lineage>
</organism>